<dbReference type="InterPro" id="IPR027417">
    <property type="entry name" value="P-loop_NTPase"/>
</dbReference>
<keyword evidence="5" id="KW-0547">Nucleotide-binding</keyword>
<sequence length="427" mass="46807">MSNVVVVGTQWGDEGKGKVVDLLTEQSDLIIRFQGGNNAGHTLVVGDRKVILHLIPSGILHKDKLCIIGPGLVIDPEILLEEITALREKGYVVTTDTVAISDRAHVIMPYHKMIDHARETIQKIGTTGRGIGPAYEDKARRTGIRMVDLVNPNLLRKKIDAVFDEKREYLTCILKVKAPDKNEMIEKFQAMGEKLKPFVTDTSVLVHRFISQGKNLLFEGAQGANLDMDHGTYPYVTSSNTIAGQACVGSGVGPTMIDSVLGICKAYTTRVGGGPFPTELDDEIGEKLRAFGGEYGATTGRPRRCGWLDLVGLKSSIRLSGISHLAITKLDVLSGFETIKVATAYRSGGTLIESMPADLEMYPDMEIIYDELPGWEENISSVRSFDELPANCKAYIAYIEKNLGVKAAIVSVGPKREETIIREDLFR</sequence>
<dbReference type="Pfam" id="PF00709">
    <property type="entry name" value="Adenylsucc_synt"/>
    <property type="match status" value="1"/>
</dbReference>
<dbReference type="InterPro" id="IPR001114">
    <property type="entry name" value="Adenylosuccinate_synthetase"/>
</dbReference>
<dbReference type="NCBIfam" id="TIGR00184">
    <property type="entry name" value="purA"/>
    <property type="match status" value="1"/>
</dbReference>
<gene>
    <name evidence="9" type="primary">purA</name>
    <name evidence="9" type="ORF">SCFA_110020</name>
</gene>
<dbReference type="InterPro" id="IPR018220">
    <property type="entry name" value="Adenylosuccin_syn_GTP-bd"/>
</dbReference>
<dbReference type="SMART" id="SM00788">
    <property type="entry name" value="Adenylsucc_synt"/>
    <property type="match status" value="1"/>
</dbReference>
<evidence type="ECO:0000313" key="9">
    <source>
        <dbReference type="EMBL" id="VFU11557.1"/>
    </source>
</evidence>
<evidence type="ECO:0000256" key="4">
    <source>
        <dbReference type="ARBA" id="ARBA00022723"/>
    </source>
</evidence>
<dbReference type="InterPro" id="IPR033128">
    <property type="entry name" value="Adenylosuccin_syn_Lys_AS"/>
</dbReference>
<keyword evidence="8" id="KW-0342">GTP-binding</keyword>
<evidence type="ECO:0000256" key="7">
    <source>
        <dbReference type="ARBA" id="ARBA00022842"/>
    </source>
</evidence>
<reference evidence="9" key="1">
    <citation type="submission" date="2019-03" db="EMBL/GenBank/DDBJ databases">
        <authorList>
            <person name="Hao L."/>
        </authorList>
    </citation>
    <scope>NUCLEOTIDE SEQUENCE</scope>
</reference>
<dbReference type="InterPro" id="IPR042109">
    <property type="entry name" value="Adenylosuccinate_synth_dom1"/>
</dbReference>
<dbReference type="FunFam" id="3.90.170.10:FF:000001">
    <property type="entry name" value="Adenylosuccinate synthetase"/>
    <property type="match status" value="1"/>
</dbReference>
<dbReference type="GO" id="GO:0044208">
    <property type="term" value="P:'de novo' AMP biosynthetic process"/>
    <property type="evidence" value="ECO:0007669"/>
    <property type="project" value="TreeGrafter"/>
</dbReference>
<organism evidence="9">
    <name type="scientific">anaerobic digester metagenome</name>
    <dbReference type="NCBI Taxonomy" id="1263854"/>
    <lineage>
        <taxon>unclassified sequences</taxon>
        <taxon>metagenomes</taxon>
        <taxon>ecological metagenomes</taxon>
    </lineage>
</organism>
<dbReference type="SUPFAM" id="SSF52540">
    <property type="entry name" value="P-loop containing nucleoside triphosphate hydrolases"/>
    <property type="match status" value="1"/>
</dbReference>
<dbReference type="CDD" id="cd03108">
    <property type="entry name" value="AdSS"/>
    <property type="match status" value="1"/>
</dbReference>
<accession>A0A485LWP6</accession>
<proteinExistence type="inferred from homology"/>
<dbReference type="AlphaFoldDB" id="A0A485LWP6"/>
<keyword evidence="4" id="KW-0479">Metal-binding</keyword>
<dbReference type="GO" id="GO:0004019">
    <property type="term" value="F:adenylosuccinate synthase activity"/>
    <property type="evidence" value="ECO:0007669"/>
    <property type="project" value="UniProtKB-EC"/>
</dbReference>
<comment type="cofactor">
    <cofactor evidence="1">
        <name>Mg(2+)</name>
        <dbReference type="ChEBI" id="CHEBI:18420"/>
    </cofactor>
</comment>
<dbReference type="PANTHER" id="PTHR11846">
    <property type="entry name" value="ADENYLOSUCCINATE SYNTHETASE"/>
    <property type="match status" value="1"/>
</dbReference>
<dbReference type="GO" id="GO:0005525">
    <property type="term" value="F:GTP binding"/>
    <property type="evidence" value="ECO:0007669"/>
    <property type="project" value="UniProtKB-KW"/>
</dbReference>
<keyword evidence="7" id="KW-0460">Magnesium</keyword>
<dbReference type="InterPro" id="IPR042110">
    <property type="entry name" value="Adenylosuccinate_synth_dom2"/>
</dbReference>
<evidence type="ECO:0000256" key="8">
    <source>
        <dbReference type="ARBA" id="ARBA00023134"/>
    </source>
</evidence>
<evidence type="ECO:0000256" key="6">
    <source>
        <dbReference type="ARBA" id="ARBA00022755"/>
    </source>
</evidence>
<evidence type="ECO:0000256" key="2">
    <source>
        <dbReference type="ARBA" id="ARBA00011738"/>
    </source>
</evidence>
<dbReference type="GO" id="GO:0046040">
    <property type="term" value="P:IMP metabolic process"/>
    <property type="evidence" value="ECO:0007669"/>
    <property type="project" value="TreeGrafter"/>
</dbReference>
<dbReference type="InterPro" id="IPR042111">
    <property type="entry name" value="Adenylosuccinate_synth_dom3"/>
</dbReference>
<dbReference type="Gene3D" id="3.90.170.10">
    <property type="entry name" value="Adenylosuccinate Synthetase, subunit A, domain 3"/>
    <property type="match status" value="1"/>
</dbReference>
<dbReference type="PROSITE" id="PS00513">
    <property type="entry name" value="ADENYLOSUCCIN_SYN_2"/>
    <property type="match status" value="1"/>
</dbReference>
<dbReference type="PANTHER" id="PTHR11846:SF0">
    <property type="entry name" value="ADENYLOSUCCINATE SYNTHETASE"/>
    <property type="match status" value="1"/>
</dbReference>
<evidence type="ECO:0000256" key="1">
    <source>
        <dbReference type="ARBA" id="ARBA00001946"/>
    </source>
</evidence>
<name>A0A485LWP6_9ZZZZ</name>
<dbReference type="EMBL" id="CAADRM010000013">
    <property type="protein sequence ID" value="VFU11557.1"/>
    <property type="molecule type" value="Genomic_DNA"/>
</dbReference>
<protein>
    <submittedName>
        <fullName evidence="9">Adenylosuccinate synthetase</fullName>
        <ecNumber evidence="9">6.3.4.4</ecNumber>
    </submittedName>
</protein>
<dbReference type="GO" id="GO:0005737">
    <property type="term" value="C:cytoplasm"/>
    <property type="evidence" value="ECO:0007669"/>
    <property type="project" value="TreeGrafter"/>
</dbReference>
<dbReference type="PROSITE" id="PS01266">
    <property type="entry name" value="ADENYLOSUCCIN_SYN_1"/>
    <property type="match status" value="1"/>
</dbReference>
<dbReference type="NCBIfam" id="NF002223">
    <property type="entry name" value="PRK01117.1"/>
    <property type="match status" value="1"/>
</dbReference>
<evidence type="ECO:0000256" key="3">
    <source>
        <dbReference type="ARBA" id="ARBA00022598"/>
    </source>
</evidence>
<dbReference type="EC" id="6.3.4.4" evidence="9"/>
<keyword evidence="6" id="KW-0658">Purine biosynthesis</keyword>
<keyword evidence="3 9" id="KW-0436">Ligase</keyword>
<evidence type="ECO:0000256" key="5">
    <source>
        <dbReference type="ARBA" id="ARBA00022741"/>
    </source>
</evidence>
<dbReference type="Gene3D" id="3.40.440.10">
    <property type="entry name" value="Adenylosuccinate Synthetase, subunit A, domain 1"/>
    <property type="match status" value="1"/>
</dbReference>
<comment type="subunit">
    <text evidence="2">Homodimer.</text>
</comment>
<dbReference type="Gene3D" id="1.10.300.10">
    <property type="entry name" value="Adenylosuccinate Synthetase, subunit A, domain 2"/>
    <property type="match status" value="1"/>
</dbReference>
<dbReference type="GO" id="GO:0046872">
    <property type="term" value="F:metal ion binding"/>
    <property type="evidence" value="ECO:0007669"/>
    <property type="project" value="UniProtKB-KW"/>
</dbReference>
<dbReference type="HAMAP" id="MF_00011">
    <property type="entry name" value="Adenylosucc_synth"/>
    <property type="match status" value="1"/>
</dbReference>
<dbReference type="FunFam" id="1.10.300.10:FF:000001">
    <property type="entry name" value="Adenylosuccinate synthetase"/>
    <property type="match status" value="1"/>
</dbReference>